<evidence type="ECO:0000313" key="3">
    <source>
        <dbReference type="WBParaSite" id="SMUV_0000201101-mRNA-1"/>
    </source>
</evidence>
<proteinExistence type="predicted"/>
<feature type="compositionally biased region" description="Low complexity" evidence="1">
    <location>
        <begin position="60"/>
        <end position="79"/>
    </location>
</feature>
<dbReference type="WBParaSite" id="SMUV_0000201101-mRNA-1">
    <property type="protein sequence ID" value="SMUV_0000201101-mRNA-1"/>
    <property type="gene ID" value="SMUV_0000201101"/>
</dbReference>
<name>A0A0N5ACY1_9BILA</name>
<organism evidence="2 3">
    <name type="scientific">Syphacia muris</name>
    <dbReference type="NCBI Taxonomy" id="451379"/>
    <lineage>
        <taxon>Eukaryota</taxon>
        <taxon>Metazoa</taxon>
        <taxon>Ecdysozoa</taxon>
        <taxon>Nematoda</taxon>
        <taxon>Chromadorea</taxon>
        <taxon>Rhabditida</taxon>
        <taxon>Spirurina</taxon>
        <taxon>Oxyuridomorpha</taxon>
        <taxon>Oxyuroidea</taxon>
        <taxon>Oxyuridae</taxon>
        <taxon>Syphacia</taxon>
    </lineage>
</organism>
<feature type="region of interest" description="Disordered" evidence="1">
    <location>
        <begin position="49"/>
        <end position="86"/>
    </location>
</feature>
<reference evidence="3" key="1">
    <citation type="submission" date="2017-02" db="UniProtKB">
        <authorList>
            <consortium name="WormBaseParasite"/>
        </authorList>
    </citation>
    <scope>IDENTIFICATION</scope>
</reference>
<evidence type="ECO:0000313" key="2">
    <source>
        <dbReference type="Proteomes" id="UP000046393"/>
    </source>
</evidence>
<dbReference type="Proteomes" id="UP000046393">
    <property type="component" value="Unplaced"/>
</dbReference>
<sequence>LISNFTSVLSFRDSLRRTNSHTTSTHTFRKCFSKTGKCISKLNNKADDDEVQATKSTADSVASRPRSSSTVSHRSTVSVLKQPVQL</sequence>
<accession>A0A0N5ACY1</accession>
<evidence type="ECO:0000256" key="1">
    <source>
        <dbReference type="SAM" id="MobiDB-lite"/>
    </source>
</evidence>
<protein>
    <submittedName>
        <fullName evidence="3">Ovule protein</fullName>
    </submittedName>
</protein>
<keyword evidence="2" id="KW-1185">Reference proteome</keyword>
<dbReference type="AlphaFoldDB" id="A0A0N5ACY1"/>